<dbReference type="PANTHER" id="PTHR33121:SF79">
    <property type="entry name" value="CYCLIC DI-GMP PHOSPHODIESTERASE PDED-RELATED"/>
    <property type="match status" value="1"/>
</dbReference>
<evidence type="ECO:0000256" key="8">
    <source>
        <dbReference type="ARBA" id="ARBA00023136"/>
    </source>
</evidence>
<keyword evidence="15" id="KW-1185">Reference proteome</keyword>
<dbReference type="Proteomes" id="UP001187066">
    <property type="component" value="Unassembled WGS sequence"/>
</dbReference>
<evidence type="ECO:0000256" key="7">
    <source>
        <dbReference type="ARBA" id="ARBA00022989"/>
    </source>
</evidence>
<organism evidence="13 14">
    <name type="scientific">Atlantibacter subterraneus</name>
    <dbReference type="NCBI Taxonomy" id="255519"/>
    <lineage>
        <taxon>Bacteria</taxon>
        <taxon>Pseudomonadati</taxon>
        <taxon>Pseudomonadota</taxon>
        <taxon>Gammaproteobacteria</taxon>
        <taxon>Enterobacterales</taxon>
        <taxon>Enterobacteriaceae</taxon>
        <taxon>Atlantibacter</taxon>
    </lineage>
</organism>
<dbReference type="GO" id="GO:0071111">
    <property type="term" value="F:cyclic-guanylate-specific phosphodiesterase activity"/>
    <property type="evidence" value="ECO:0007669"/>
    <property type="project" value="UniProtKB-EC"/>
</dbReference>
<dbReference type="EC" id="3.1.4.52" evidence="2"/>
<dbReference type="AlphaFoldDB" id="A0A427UXW5"/>
<dbReference type="Proteomes" id="UP000275331">
    <property type="component" value="Unassembled WGS sequence"/>
</dbReference>
<evidence type="ECO:0000256" key="1">
    <source>
        <dbReference type="ARBA" id="ARBA00004651"/>
    </source>
</evidence>
<sequence length="532" mass="59922">MQTAQRIIYHYRRRRFILCIVLAILTLIVTLGLRYVTERSDNRHEIVEYSQRAIASLEKVLEPIEIARKSLVTLPGIPCDMTQYQLREQAARLQTVRSIALVKDGTLYCSSIFGQRDIPINQLQPKLPSVYPLMTLSTAGSLLKGSPILLLWEPSSLDGQSGVMQVVNIELLAGLTLQPRPPLITQAVLNVANQYLIGQTIYDNQLPLARGHAEHRYHSSRYPFAVIATGPSPERVALQSLPAQLPLALMLSLLIGYITWLASATRMSFSWEINLGIAAREFEVFCQPLVRARDRHCVGVEILLRWNNPRQGWISPDVFIPLAEQQGLIAPLTRYVLAETVRQRHLFPASEQFHIGINVAASHFHNGVIIDDLRRVWFANRPEQQLMLELTERDALPDMDYRVVRELHQMGVELAIDDFGTGQSSLAYLERLHPNVLKIDKSFTAAIGTDAVNSTVTDIIIALGKRLRINLVAEGVETEQQEGYLRRHGVAILQGYLYAKPMPIADFPRWLAGDLPPPAINNDRHMSALTLR</sequence>
<keyword evidence="8 10" id="KW-0472">Membrane</keyword>
<evidence type="ECO:0000256" key="2">
    <source>
        <dbReference type="ARBA" id="ARBA00012282"/>
    </source>
</evidence>
<evidence type="ECO:0000313" key="13">
    <source>
        <dbReference type="EMBL" id="RSE25325.1"/>
    </source>
</evidence>
<evidence type="ECO:0000313" key="14">
    <source>
        <dbReference type="Proteomes" id="UP000275331"/>
    </source>
</evidence>
<dbReference type="SMART" id="SM00052">
    <property type="entry name" value="EAL"/>
    <property type="match status" value="1"/>
</dbReference>
<dbReference type="Pfam" id="PF12792">
    <property type="entry name" value="CSS-motif"/>
    <property type="match status" value="1"/>
</dbReference>
<proteinExistence type="predicted"/>
<keyword evidence="6" id="KW-0378">Hydrolase</keyword>
<accession>A0A427UXW5</accession>
<evidence type="ECO:0000256" key="6">
    <source>
        <dbReference type="ARBA" id="ARBA00022801"/>
    </source>
</evidence>
<reference evidence="12 15" key="2">
    <citation type="submission" date="2023-10" db="EMBL/GenBank/DDBJ databases">
        <authorList>
            <person name="Dale J."/>
        </authorList>
    </citation>
    <scope>NUCLEOTIDE SEQUENCE [LARGE SCALE GENOMIC DNA]</scope>
    <source>
        <strain evidence="12 15">2023EL-00970</strain>
    </source>
</reference>
<dbReference type="SUPFAM" id="SSF141868">
    <property type="entry name" value="EAL domain-like"/>
    <property type="match status" value="1"/>
</dbReference>
<dbReference type="GO" id="GO:0005886">
    <property type="term" value="C:plasma membrane"/>
    <property type="evidence" value="ECO:0007669"/>
    <property type="project" value="UniProtKB-SubCell"/>
</dbReference>
<evidence type="ECO:0000256" key="5">
    <source>
        <dbReference type="ARBA" id="ARBA00022692"/>
    </source>
</evidence>
<name>A0A427UXW5_9ENTR</name>
<dbReference type="InterPro" id="IPR035919">
    <property type="entry name" value="EAL_sf"/>
</dbReference>
<dbReference type="EMBL" id="JAWLOF010000009">
    <property type="protein sequence ID" value="MDV7023827.1"/>
    <property type="molecule type" value="Genomic_DNA"/>
</dbReference>
<keyword evidence="5 10" id="KW-0812">Transmembrane</keyword>
<feature type="domain" description="EAL" evidence="11">
    <location>
        <begin position="266"/>
        <end position="515"/>
    </location>
</feature>
<evidence type="ECO:0000256" key="3">
    <source>
        <dbReference type="ARBA" id="ARBA00022475"/>
    </source>
</evidence>
<evidence type="ECO:0000313" key="12">
    <source>
        <dbReference type="EMBL" id="MDV7023827.1"/>
    </source>
</evidence>
<dbReference type="PROSITE" id="PS50883">
    <property type="entry name" value="EAL"/>
    <property type="match status" value="1"/>
</dbReference>
<keyword evidence="3" id="KW-1003">Cell membrane</keyword>
<reference evidence="13 14" key="1">
    <citation type="submission" date="2018-10" db="EMBL/GenBank/DDBJ databases">
        <title>Transmission dynamics of multidrug resistant bacteria on intensive care unit surfaces.</title>
        <authorList>
            <person name="D'Souza A.W."/>
            <person name="Potter R.F."/>
            <person name="Wallace M."/>
            <person name="Shupe A."/>
            <person name="Patel S."/>
            <person name="Sun S."/>
            <person name="Gul D."/>
            <person name="Kwon J.H."/>
            <person name="Andleeb S."/>
            <person name="Burnham C.-A.D."/>
            <person name="Dantas G."/>
        </authorList>
    </citation>
    <scope>NUCLEOTIDE SEQUENCE [LARGE SCALE GENOMIC DNA]</scope>
    <source>
        <strain evidence="13 14">AS_373</strain>
    </source>
</reference>
<keyword evidence="4" id="KW-0973">c-di-GMP</keyword>
<dbReference type="Pfam" id="PF00563">
    <property type="entry name" value="EAL"/>
    <property type="match status" value="1"/>
</dbReference>
<evidence type="ECO:0000256" key="10">
    <source>
        <dbReference type="SAM" id="Phobius"/>
    </source>
</evidence>
<keyword evidence="7 10" id="KW-1133">Transmembrane helix</keyword>
<comment type="catalytic activity">
    <reaction evidence="9">
        <text>3',3'-c-di-GMP + H2O = 5'-phosphoguanylyl(3'-&gt;5')guanosine + H(+)</text>
        <dbReference type="Rhea" id="RHEA:24902"/>
        <dbReference type="ChEBI" id="CHEBI:15377"/>
        <dbReference type="ChEBI" id="CHEBI:15378"/>
        <dbReference type="ChEBI" id="CHEBI:58754"/>
        <dbReference type="ChEBI" id="CHEBI:58805"/>
        <dbReference type="EC" id="3.1.4.52"/>
    </reaction>
</comment>
<dbReference type="PANTHER" id="PTHR33121">
    <property type="entry name" value="CYCLIC DI-GMP PHOSPHODIESTERASE PDEF"/>
    <property type="match status" value="1"/>
</dbReference>
<comment type="caution">
    <text evidence="13">The sequence shown here is derived from an EMBL/GenBank/DDBJ whole genome shotgun (WGS) entry which is preliminary data.</text>
</comment>
<dbReference type="InterPro" id="IPR001633">
    <property type="entry name" value="EAL_dom"/>
</dbReference>
<dbReference type="Gene3D" id="3.20.20.450">
    <property type="entry name" value="EAL domain"/>
    <property type="match status" value="1"/>
</dbReference>
<protein>
    <recommendedName>
        <fullName evidence="2">cyclic-guanylate-specific phosphodiesterase</fullName>
        <ecNumber evidence="2">3.1.4.52</ecNumber>
    </recommendedName>
</protein>
<dbReference type="EMBL" id="RHXB01000008">
    <property type="protein sequence ID" value="RSE25325.1"/>
    <property type="molecule type" value="Genomic_DNA"/>
</dbReference>
<evidence type="ECO:0000259" key="11">
    <source>
        <dbReference type="PROSITE" id="PS50883"/>
    </source>
</evidence>
<dbReference type="OrthoDB" id="675397at2"/>
<evidence type="ECO:0000256" key="4">
    <source>
        <dbReference type="ARBA" id="ARBA00022636"/>
    </source>
</evidence>
<comment type="subcellular location">
    <subcellularLocation>
        <location evidence="1">Cell membrane</location>
        <topology evidence="1">Multi-pass membrane protein</topology>
    </subcellularLocation>
</comment>
<evidence type="ECO:0000256" key="9">
    <source>
        <dbReference type="ARBA" id="ARBA00034290"/>
    </source>
</evidence>
<dbReference type="GeneID" id="84665506"/>
<dbReference type="InterPro" id="IPR050706">
    <property type="entry name" value="Cyclic-di-GMP_PDE-like"/>
</dbReference>
<dbReference type="InterPro" id="IPR024744">
    <property type="entry name" value="CSS-motif_dom"/>
</dbReference>
<gene>
    <name evidence="13" type="ORF">EGT71_13290</name>
    <name evidence="12" type="ORF">R4P48_14210</name>
</gene>
<dbReference type="RefSeq" id="WP_125291953.1">
    <property type="nucleotide sequence ID" value="NZ_CP100494.1"/>
</dbReference>
<evidence type="ECO:0000313" key="15">
    <source>
        <dbReference type="Proteomes" id="UP001187066"/>
    </source>
</evidence>
<dbReference type="CDD" id="cd01948">
    <property type="entry name" value="EAL"/>
    <property type="match status" value="1"/>
</dbReference>
<feature type="transmembrane region" description="Helical" evidence="10">
    <location>
        <begin position="16"/>
        <end position="36"/>
    </location>
</feature>